<reference evidence="2 3" key="1">
    <citation type="journal article" date="2021" name="BMC Genomics">
        <title>Datura genome reveals duplications of psychoactive alkaloid biosynthetic genes and high mutation rate following tissue culture.</title>
        <authorList>
            <person name="Rajewski A."/>
            <person name="Carter-House D."/>
            <person name="Stajich J."/>
            <person name="Litt A."/>
        </authorList>
    </citation>
    <scope>NUCLEOTIDE SEQUENCE [LARGE SCALE GENOMIC DNA]</scope>
    <source>
        <strain evidence="2">AR-01</strain>
    </source>
</reference>
<proteinExistence type="predicted"/>
<keyword evidence="3" id="KW-1185">Reference proteome</keyword>
<organism evidence="2 3">
    <name type="scientific">Datura stramonium</name>
    <name type="common">Jimsonweed</name>
    <name type="synonym">Common thornapple</name>
    <dbReference type="NCBI Taxonomy" id="4076"/>
    <lineage>
        <taxon>Eukaryota</taxon>
        <taxon>Viridiplantae</taxon>
        <taxon>Streptophyta</taxon>
        <taxon>Embryophyta</taxon>
        <taxon>Tracheophyta</taxon>
        <taxon>Spermatophyta</taxon>
        <taxon>Magnoliopsida</taxon>
        <taxon>eudicotyledons</taxon>
        <taxon>Gunneridae</taxon>
        <taxon>Pentapetalae</taxon>
        <taxon>asterids</taxon>
        <taxon>lamiids</taxon>
        <taxon>Solanales</taxon>
        <taxon>Solanaceae</taxon>
        <taxon>Solanoideae</taxon>
        <taxon>Datureae</taxon>
        <taxon>Datura</taxon>
    </lineage>
</organism>
<name>A0ABS8UVH7_DATST</name>
<evidence type="ECO:0000313" key="2">
    <source>
        <dbReference type="EMBL" id="MCD9638041.1"/>
    </source>
</evidence>
<feature type="compositionally biased region" description="Polar residues" evidence="1">
    <location>
        <begin position="19"/>
        <end position="29"/>
    </location>
</feature>
<gene>
    <name evidence="2" type="ORF">HAX54_021707</name>
</gene>
<comment type="caution">
    <text evidence="2">The sequence shown here is derived from an EMBL/GenBank/DDBJ whole genome shotgun (WGS) entry which is preliminary data.</text>
</comment>
<feature type="compositionally biased region" description="Basic and acidic residues" evidence="1">
    <location>
        <begin position="30"/>
        <end position="42"/>
    </location>
</feature>
<dbReference type="Proteomes" id="UP000823775">
    <property type="component" value="Unassembled WGS sequence"/>
</dbReference>
<evidence type="ECO:0000313" key="3">
    <source>
        <dbReference type="Proteomes" id="UP000823775"/>
    </source>
</evidence>
<accession>A0ABS8UVH7</accession>
<feature type="non-terminal residue" evidence="2">
    <location>
        <position position="63"/>
    </location>
</feature>
<sequence length="63" mass="7241">MNAQEREVKRFQKLVNAQAKGNNQHAANNKNDDVDRNELNEKNEEDGYACRSSMMSKGTRLRS</sequence>
<protein>
    <submittedName>
        <fullName evidence="2">Uncharacterized protein</fullName>
    </submittedName>
</protein>
<feature type="region of interest" description="Disordered" evidence="1">
    <location>
        <begin position="17"/>
        <end position="63"/>
    </location>
</feature>
<evidence type="ECO:0000256" key="1">
    <source>
        <dbReference type="SAM" id="MobiDB-lite"/>
    </source>
</evidence>
<dbReference type="EMBL" id="JACEIK010002602">
    <property type="protein sequence ID" value="MCD9638041.1"/>
    <property type="molecule type" value="Genomic_DNA"/>
</dbReference>